<dbReference type="SUPFAM" id="SSF56645">
    <property type="entry name" value="Acyl-CoA dehydrogenase NM domain-like"/>
    <property type="match status" value="1"/>
</dbReference>
<dbReference type="Gene3D" id="1.10.540.10">
    <property type="entry name" value="Acyl-CoA dehydrogenase/oxidase, N-terminal domain"/>
    <property type="match status" value="1"/>
</dbReference>
<dbReference type="GO" id="GO:0033539">
    <property type="term" value="P:fatty acid beta-oxidation using acyl-CoA dehydrogenase"/>
    <property type="evidence" value="ECO:0007669"/>
    <property type="project" value="TreeGrafter"/>
</dbReference>
<accession>A0A0E4FW18</accession>
<dbReference type="GO" id="GO:0003995">
    <property type="term" value="F:acyl-CoA dehydrogenase activity"/>
    <property type="evidence" value="ECO:0007669"/>
    <property type="project" value="TreeGrafter"/>
</dbReference>
<keyword evidence="1" id="KW-0560">Oxidoreductase</keyword>
<dbReference type="InterPro" id="IPR013786">
    <property type="entry name" value="AcylCoA_DH/ox_N"/>
</dbReference>
<feature type="domain" description="Acyl-CoA dehydrogenase/oxidase N-terminal" evidence="2">
    <location>
        <begin position="12"/>
        <end position="129"/>
    </location>
</feature>
<dbReference type="PANTHER" id="PTHR48083">
    <property type="entry name" value="MEDIUM-CHAIN SPECIFIC ACYL-COA DEHYDROGENASE, MITOCHONDRIAL-RELATED"/>
    <property type="match status" value="1"/>
</dbReference>
<dbReference type="AlphaFoldDB" id="A0A0E4FW18"/>
<name>A0A0E4FW18_9BRAD</name>
<dbReference type="Proteomes" id="UP000063308">
    <property type="component" value="Chromosome"/>
</dbReference>
<dbReference type="InterPro" id="IPR037069">
    <property type="entry name" value="AcylCoA_DH/ox_N_sf"/>
</dbReference>
<dbReference type="GO" id="GO:0005737">
    <property type="term" value="C:cytoplasm"/>
    <property type="evidence" value="ECO:0007669"/>
    <property type="project" value="TreeGrafter"/>
</dbReference>
<gene>
    <name evidence="3" type="ORF">NK6_7017</name>
</gene>
<dbReference type="EMBL" id="AP014685">
    <property type="protein sequence ID" value="BAR60168.1"/>
    <property type="molecule type" value="Genomic_DNA"/>
</dbReference>
<protein>
    <submittedName>
        <fullName evidence="3">Putative acyl-CoA dehydrogenase</fullName>
    </submittedName>
</protein>
<dbReference type="PANTHER" id="PTHR48083:SF13">
    <property type="entry name" value="ACYL-COA DEHYDROGENASE FAMILY MEMBER 11"/>
    <property type="match status" value="1"/>
</dbReference>
<evidence type="ECO:0000256" key="1">
    <source>
        <dbReference type="ARBA" id="ARBA00023002"/>
    </source>
</evidence>
<evidence type="ECO:0000313" key="4">
    <source>
        <dbReference type="Proteomes" id="UP000063308"/>
    </source>
</evidence>
<proteinExistence type="predicted"/>
<dbReference type="InterPro" id="IPR050741">
    <property type="entry name" value="Acyl-CoA_dehydrogenase"/>
</dbReference>
<evidence type="ECO:0000313" key="3">
    <source>
        <dbReference type="EMBL" id="BAR60168.1"/>
    </source>
</evidence>
<organism evidence="3 4">
    <name type="scientific">Bradyrhizobium diazoefficiens</name>
    <dbReference type="NCBI Taxonomy" id="1355477"/>
    <lineage>
        <taxon>Bacteria</taxon>
        <taxon>Pseudomonadati</taxon>
        <taxon>Pseudomonadota</taxon>
        <taxon>Alphaproteobacteria</taxon>
        <taxon>Hyphomicrobiales</taxon>
        <taxon>Nitrobacteraceae</taxon>
        <taxon>Bradyrhizobium</taxon>
    </lineage>
</organism>
<sequence>MQMDFQHSARSLELQERVRRFMRTHVEPVEELYYEQVKPEATRYKTPQILQDLKRLAREQGLWNLFLSGEHGPGLTNLEYAPVKEIMGRILWAPEVFNCSAPDVGNMEVLANYGTPAQQERWLTPLLEGRIRSASL</sequence>
<dbReference type="Pfam" id="PF02771">
    <property type="entry name" value="Acyl-CoA_dh_N"/>
    <property type="match status" value="1"/>
</dbReference>
<reference evidence="3 4" key="1">
    <citation type="submission" date="2014-11" db="EMBL/GenBank/DDBJ databases">
        <title>Symbiosis island explosion on the genome of extra-slow-growing strains of soybean bradyrhizobia with massive insertion sequences.</title>
        <authorList>
            <person name="Iida T."/>
            <person name="Minamisawa K."/>
        </authorList>
    </citation>
    <scope>NUCLEOTIDE SEQUENCE [LARGE SCALE GENOMIC DNA]</scope>
    <source>
        <strain evidence="3 4">NK6</strain>
    </source>
</reference>
<dbReference type="InterPro" id="IPR009100">
    <property type="entry name" value="AcylCoA_DH/oxidase_NM_dom_sf"/>
</dbReference>
<evidence type="ECO:0000259" key="2">
    <source>
        <dbReference type="Pfam" id="PF02771"/>
    </source>
</evidence>
<dbReference type="GO" id="GO:0050660">
    <property type="term" value="F:flavin adenine dinucleotide binding"/>
    <property type="evidence" value="ECO:0007669"/>
    <property type="project" value="InterPro"/>
</dbReference>